<dbReference type="InterPro" id="IPR034660">
    <property type="entry name" value="DinB/YfiT-like"/>
</dbReference>
<dbReference type="Gene3D" id="1.20.120.450">
    <property type="entry name" value="dinb family like domain"/>
    <property type="match status" value="1"/>
</dbReference>
<dbReference type="InterPro" id="IPR007061">
    <property type="entry name" value="MST-like"/>
</dbReference>
<dbReference type="Pfam" id="PF04978">
    <property type="entry name" value="MST"/>
    <property type="match status" value="1"/>
</dbReference>
<protein>
    <submittedName>
        <fullName evidence="1">DinB family protein</fullName>
    </submittedName>
</protein>
<organism evidence="1 2">
    <name type="scientific">Candidatus Ruania gallistercoris</name>
    <dbReference type="NCBI Taxonomy" id="2838746"/>
    <lineage>
        <taxon>Bacteria</taxon>
        <taxon>Bacillati</taxon>
        <taxon>Actinomycetota</taxon>
        <taxon>Actinomycetes</taxon>
        <taxon>Micrococcales</taxon>
        <taxon>Ruaniaceae</taxon>
        <taxon>Ruania</taxon>
    </lineage>
</organism>
<gene>
    <name evidence="1" type="ORF">H9815_20555</name>
</gene>
<dbReference type="SUPFAM" id="SSF109854">
    <property type="entry name" value="DinB/YfiT-like putative metalloenzymes"/>
    <property type="match status" value="1"/>
</dbReference>
<evidence type="ECO:0000313" key="2">
    <source>
        <dbReference type="Proteomes" id="UP000824037"/>
    </source>
</evidence>
<comment type="caution">
    <text evidence="1">The sequence shown here is derived from an EMBL/GenBank/DDBJ whole genome shotgun (WGS) entry which is preliminary data.</text>
</comment>
<dbReference type="AlphaFoldDB" id="A0A9D2EIX4"/>
<proteinExistence type="predicted"/>
<dbReference type="Proteomes" id="UP000824037">
    <property type="component" value="Unassembled WGS sequence"/>
</dbReference>
<reference evidence="1" key="2">
    <citation type="submission" date="2021-04" db="EMBL/GenBank/DDBJ databases">
        <authorList>
            <person name="Gilroy R."/>
        </authorList>
    </citation>
    <scope>NUCLEOTIDE SEQUENCE</scope>
    <source>
        <strain evidence="1">ChiGjej4B4-7305</strain>
    </source>
</reference>
<reference evidence="1" key="1">
    <citation type="journal article" date="2021" name="PeerJ">
        <title>Extensive microbial diversity within the chicken gut microbiome revealed by metagenomics and culture.</title>
        <authorList>
            <person name="Gilroy R."/>
            <person name="Ravi A."/>
            <person name="Getino M."/>
            <person name="Pursley I."/>
            <person name="Horton D.L."/>
            <person name="Alikhan N.F."/>
            <person name="Baker D."/>
            <person name="Gharbi K."/>
            <person name="Hall N."/>
            <person name="Watson M."/>
            <person name="Adriaenssens E.M."/>
            <person name="Foster-Nyarko E."/>
            <person name="Jarju S."/>
            <person name="Secka A."/>
            <person name="Antonio M."/>
            <person name="Oren A."/>
            <person name="Chaudhuri R.R."/>
            <person name="La Ragione R."/>
            <person name="Hildebrand F."/>
            <person name="Pallen M.J."/>
        </authorList>
    </citation>
    <scope>NUCLEOTIDE SEQUENCE</scope>
    <source>
        <strain evidence="1">ChiGjej4B4-7305</strain>
    </source>
</reference>
<name>A0A9D2EIX4_9MICO</name>
<sequence length="196" mass="21408">MDALKATLTQYLDEQHEALLWKLDGLGEYDLRRPLTPTGTNLLGLVKHVAGIDGVYFGLVFDRPFPETPAWMATDAEPNADMWATAEESTASILDLSARVRAHSAETIATLDLASTGVVPWWGDGGRSVTLGRILVHVTVEVARHAGHADILRETIDSTAGLSDGNDNLPSHDAAWWREYYDRVQSAAEEAARRTG</sequence>
<accession>A0A9D2EIX4</accession>
<evidence type="ECO:0000313" key="1">
    <source>
        <dbReference type="EMBL" id="HIZ38176.1"/>
    </source>
</evidence>
<dbReference type="EMBL" id="DXBY01000349">
    <property type="protein sequence ID" value="HIZ38176.1"/>
    <property type="molecule type" value="Genomic_DNA"/>
</dbReference>